<evidence type="ECO:0000313" key="3">
    <source>
        <dbReference type="Proteomes" id="UP000282211"/>
    </source>
</evidence>
<accession>A0A420WLB5</accession>
<evidence type="ECO:0000313" key="2">
    <source>
        <dbReference type="EMBL" id="RKQ71702.1"/>
    </source>
</evidence>
<protein>
    <submittedName>
        <fullName evidence="2">Uncharacterized protein</fullName>
    </submittedName>
</protein>
<reference evidence="2 3" key="1">
    <citation type="submission" date="2018-10" db="EMBL/GenBank/DDBJ databases">
        <title>Genomic Encyclopedia of Type Strains, Phase IV (KMG-IV): sequencing the most valuable type-strain genomes for metagenomic binning, comparative biology and taxonomic classification.</title>
        <authorList>
            <person name="Goeker M."/>
        </authorList>
    </citation>
    <scope>NUCLEOTIDE SEQUENCE [LARGE SCALE GENOMIC DNA]</scope>
    <source>
        <strain evidence="2 3">DSM 22008</strain>
    </source>
</reference>
<dbReference type="RefSeq" id="WP_121099454.1">
    <property type="nucleotide sequence ID" value="NZ_RBII01000001.1"/>
</dbReference>
<organism evidence="2 3">
    <name type="scientific">Litorimonas taeanensis</name>
    <dbReference type="NCBI Taxonomy" id="568099"/>
    <lineage>
        <taxon>Bacteria</taxon>
        <taxon>Pseudomonadati</taxon>
        <taxon>Pseudomonadota</taxon>
        <taxon>Alphaproteobacteria</taxon>
        <taxon>Maricaulales</taxon>
        <taxon>Robiginitomaculaceae</taxon>
    </lineage>
</organism>
<feature type="transmembrane region" description="Helical" evidence="1">
    <location>
        <begin position="83"/>
        <end position="107"/>
    </location>
</feature>
<sequence length="148" mass="15895">MTKSLPLDLAAIFMFVGAVFHIACLFGGADWLLFAGAPAAFAEAYRQGAVSPIYWTVGIAVMLVVWGLYALSAAQRIRPLPVLKIGVALIGTLMFLRGIIGLGALVLTDWPWDTAKGQFHAIASFMIFGVGLFYYAGLIALVRAKKES</sequence>
<dbReference type="EMBL" id="RBII01000001">
    <property type="protein sequence ID" value="RKQ71702.1"/>
    <property type="molecule type" value="Genomic_DNA"/>
</dbReference>
<dbReference type="InParanoid" id="A0A420WLB5"/>
<keyword evidence="1" id="KW-0812">Transmembrane</keyword>
<gene>
    <name evidence="2" type="ORF">DES40_1030</name>
</gene>
<keyword evidence="1" id="KW-0472">Membrane</keyword>
<feature type="transmembrane region" description="Helical" evidence="1">
    <location>
        <begin position="12"/>
        <end position="33"/>
    </location>
</feature>
<keyword evidence="3" id="KW-1185">Reference proteome</keyword>
<dbReference type="AlphaFoldDB" id="A0A420WLB5"/>
<evidence type="ECO:0000256" key="1">
    <source>
        <dbReference type="SAM" id="Phobius"/>
    </source>
</evidence>
<keyword evidence="1" id="KW-1133">Transmembrane helix</keyword>
<feature type="transmembrane region" description="Helical" evidence="1">
    <location>
        <begin position="53"/>
        <end position="71"/>
    </location>
</feature>
<comment type="caution">
    <text evidence="2">The sequence shown here is derived from an EMBL/GenBank/DDBJ whole genome shotgun (WGS) entry which is preliminary data.</text>
</comment>
<proteinExistence type="predicted"/>
<dbReference type="OrthoDB" id="5457135at2"/>
<name>A0A420WLB5_9PROT</name>
<dbReference type="Proteomes" id="UP000282211">
    <property type="component" value="Unassembled WGS sequence"/>
</dbReference>
<feature type="transmembrane region" description="Helical" evidence="1">
    <location>
        <begin position="119"/>
        <end position="142"/>
    </location>
</feature>